<protein>
    <submittedName>
        <fullName evidence="10">ABC transporter ATP-binding protein</fullName>
    </submittedName>
</protein>
<evidence type="ECO:0000256" key="4">
    <source>
        <dbReference type="ARBA" id="ARBA00022840"/>
    </source>
</evidence>
<dbReference type="EMBL" id="JBHLUB010000030">
    <property type="protein sequence ID" value="MFC0582417.1"/>
    <property type="molecule type" value="Genomic_DNA"/>
</dbReference>
<evidence type="ECO:0000256" key="1">
    <source>
        <dbReference type="ARBA" id="ARBA00004651"/>
    </source>
</evidence>
<dbReference type="SUPFAM" id="SSF90123">
    <property type="entry name" value="ABC transporter transmembrane region"/>
    <property type="match status" value="1"/>
</dbReference>
<dbReference type="PANTHER" id="PTHR24221">
    <property type="entry name" value="ATP-BINDING CASSETTE SUB-FAMILY B"/>
    <property type="match status" value="1"/>
</dbReference>
<sequence length="646" mass="69244">MLLKILKTQLKPYGKFILLLVLLQLASIFLQLLLPALNARIIDDGIAKGDIELIWRLGGGMLLMALVQADAAIVAIYFGAKTAMGVGRDLRSRVYTTVSAFSNQQIKNFGAPTLITRGTNDVQQIQMTVLMFLNFMVMVPLMAIGGIVMAIQQDIGLSWLVWVSVPVLLILVSIMMTRLIPKFTVMQKNLDGINQVLREQLVGIRVVRAFAREAHEEERFAEANHKITDISVSIGRIFILLGPVITLILHVATAAVLYFGAFRVDAGIIEVGSLTAFLQYLLQILTAVMMGTFMMMMLPRALVSADRIGELLNAPTQVAPEAVAALATQKSSADDVAQEAQAKGLDLVCENLSFNYPGADVPVLENLTFTAPAGKTTAIIGGTGSGKTTLLDVLAGLAEPSAGSIRYGALDRAGVNPLGTELVERINVVPQKPYLFSGTIASNLRFADPDADEDRLWDVLRIAQAEEFARNRSTADPDAIEVQVTGAAGHGGGEAFAAELSAAEANQLPQVHGLESTIAQGGTDVSGGQRQRLCIARALVKRKPIYFFDDAFSALDVATEARLRAALTDELDGATVLLVAQRVASIRDADQILVLEAGKIVARGTHDELLDGSPTYREIVESQGGQEALALCETTSNDQTPEGGAQ</sequence>
<proteinExistence type="predicted"/>
<accession>A0ABV6PBC6</accession>
<evidence type="ECO:0000256" key="6">
    <source>
        <dbReference type="ARBA" id="ARBA00023136"/>
    </source>
</evidence>
<dbReference type="Pfam" id="PF00664">
    <property type="entry name" value="ABC_membrane"/>
    <property type="match status" value="1"/>
</dbReference>
<evidence type="ECO:0000313" key="11">
    <source>
        <dbReference type="Proteomes" id="UP001589862"/>
    </source>
</evidence>
<dbReference type="InterPro" id="IPR017871">
    <property type="entry name" value="ABC_transporter-like_CS"/>
</dbReference>
<feature type="domain" description="ABC transporter" evidence="8">
    <location>
        <begin position="347"/>
        <end position="622"/>
    </location>
</feature>
<evidence type="ECO:0000259" key="8">
    <source>
        <dbReference type="PROSITE" id="PS50893"/>
    </source>
</evidence>
<evidence type="ECO:0000259" key="9">
    <source>
        <dbReference type="PROSITE" id="PS50929"/>
    </source>
</evidence>
<feature type="transmembrane region" description="Helical" evidence="7">
    <location>
        <begin position="129"/>
        <end position="151"/>
    </location>
</feature>
<keyword evidence="2 7" id="KW-0812">Transmembrane</keyword>
<organism evidence="10 11">
    <name type="scientific">Micrococcoides hystricis</name>
    <dbReference type="NCBI Taxonomy" id="1572761"/>
    <lineage>
        <taxon>Bacteria</taxon>
        <taxon>Bacillati</taxon>
        <taxon>Actinomycetota</taxon>
        <taxon>Actinomycetes</taxon>
        <taxon>Micrococcales</taxon>
        <taxon>Micrococcaceae</taxon>
        <taxon>Micrococcoides</taxon>
    </lineage>
</organism>
<dbReference type="SMART" id="SM00382">
    <property type="entry name" value="AAA"/>
    <property type="match status" value="1"/>
</dbReference>
<dbReference type="InterPro" id="IPR011527">
    <property type="entry name" value="ABC1_TM_dom"/>
</dbReference>
<dbReference type="SUPFAM" id="SSF52540">
    <property type="entry name" value="P-loop containing nucleoside triphosphate hydrolases"/>
    <property type="match status" value="1"/>
</dbReference>
<dbReference type="PROSITE" id="PS00211">
    <property type="entry name" value="ABC_TRANSPORTER_1"/>
    <property type="match status" value="1"/>
</dbReference>
<dbReference type="Gene3D" id="1.20.1560.10">
    <property type="entry name" value="ABC transporter type 1, transmembrane domain"/>
    <property type="match status" value="1"/>
</dbReference>
<keyword evidence="11" id="KW-1185">Reference proteome</keyword>
<dbReference type="Pfam" id="PF00005">
    <property type="entry name" value="ABC_tran"/>
    <property type="match status" value="1"/>
</dbReference>
<keyword evidence="5 7" id="KW-1133">Transmembrane helix</keyword>
<dbReference type="RefSeq" id="WP_377459557.1">
    <property type="nucleotide sequence ID" value="NZ_JBHLUB010000030.1"/>
</dbReference>
<dbReference type="InterPro" id="IPR039421">
    <property type="entry name" value="Type_1_exporter"/>
</dbReference>
<dbReference type="InterPro" id="IPR027417">
    <property type="entry name" value="P-loop_NTPase"/>
</dbReference>
<keyword evidence="3" id="KW-0547">Nucleotide-binding</keyword>
<feature type="domain" description="ABC transmembrane type-1" evidence="9">
    <location>
        <begin position="18"/>
        <end position="300"/>
    </location>
</feature>
<feature type="transmembrane region" description="Helical" evidence="7">
    <location>
        <begin position="55"/>
        <end position="78"/>
    </location>
</feature>
<comment type="subcellular location">
    <subcellularLocation>
        <location evidence="1">Cell membrane</location>
        <topology evidence="1">Multi-pass membrane protein</topology>
    </subcellularLocation>
</comment>
<keyword evidence="4 10" id="KW-0067">ATP-binding</keyword>
<dbReference type="InterPro" id="IPR003439">
    <property type="entry name" value="ABC_transporter-like_ATP-bd"/>
</dbReference>
<keyword evidence="6 7" id="KW-0472">Membrane</keyword>
<dbReference type="CDD" id="cd18548">
    <property type="entry name" value="ABC_6TM_Tm287_like"/>
    <property type="match status" value="1"/>
</dbReference>
<gene>
    <name evidence="10" type="ORF">ACFFFR_08495</name>
</gene>
<dbReference type="PROSITE" id="PS50929">
    <property type="entry name" value="ABC_TM1F"/>
    <property type="match status" value="1"/>
</dbReference>
<feature type="transmembrane region" description="Helical" evidence="7">
    <location>
        <begin position="237"/>
        <end position="260"/>
    </location>
</feature>
<name>A0ABV6PBC6_9MICC</name>
<evidence type="ECO:0000256" key="2">
    <source>
        <dbReference type="ARBA" id="ARBA00022692"/>
    </source>
</evidence>
<dbReference type="PROSITE" id="PS50893">
    <property type="entry name" value="ABC_TRANSPORTER_2"/>
    <property type="match status" value="1"/>
</dbReference>
<dbReference type="InterPro" id="IPR036640">
    <property type="entry name" value="ABC1_TM_sf"/>
</dbReference>
<dbReference type="GO" id="GO:0005524">
    <property type="term" value="F:ATP binding"/>
    <property type="evidence" value="ECO:0007669"/>
    <property type="project" value="UniProtKB-KW"/>
</dbReference>
<evidence type="ECO:0000256" key="7">
    <source>
        <dbReference type="SAM" id="Phobius"/>
    </source>
</evidence>
<dbReference type="Gene3D" id="3.40.50.300">
    <property type="entry name" value="P-loop containing nucleotide triphosphate hydrolases"/>
    <property type="match status" value="1"/>
</dbReference>
<dbReference type="InterPro" id="IPR003593">
    <property type="entry name" value="AAA+_ATPase"/>
</dbReference>
<feature type="transmembrane region" description="Helical" evidence="7">
    <location>
        <begin position="157"/>
        <end position="180"/>
    </location>
</feature>
<evidence type="ECO:0000256" key="5">
    <source>
        <dbReference type="ARBA" id="ARBA00022989"/>
    </source>
</evidence>
<reference evidence="10 11" key="1">
    <citation type="submission" date="2024-09" db="EMBL/GenBank/DDBJ databases">
        <authorList>
            <person name="Sun Q."/>
            <person name="Mori K."/>
        </authorList>
    </citation>
    <scope>NUCLEOTIDE SEQUENCE [LARGE SCALE GENOMIC DNA]</scope>
    <source>
        <strain evidence="10 11">NCAIM B.02604</strain>
    </source>
</reference>
<evidence type="ECO:0000313" key="10">
    <source>
        <dbReference type="EMBL" id="MFC0582417.1"/>
    </source>
</evidence>
<evidence type="ECO:0000256" key="3">
    <source>
        <dbReference type="ARBA" id="ARBA00022741"/>
    </source>
</evidence>
<dbReference type="PANTHER" id="PTHR24221:SF276">
    <property type="entry name" value="ABC TRANSPORTER, ATP-BINDING_PERMEASE PROTEIN"/>
    <property type="match status" value="1"/>
</dbReference>
<dbReference type="Proteomes" id="UP001589862">
    <property type="component" value="Unassembled WGS sequence"/>
</dbReference>
<comment type="caution">
    <text evidence="10">The sequence shown here is derived from an EMBL/GenBank/DDBJ whole genome shotgun (WGS) entry which is preliminary data.</text>
</comment>
<feature type="transmembrane region" description="Helical" evidence="7">
    <location>
        <begin position="280"/>
        <end position="298"/>
    </location>
</feature>